<dbReference type="Gene3D" id="3.40.50.300">
    <property type="entry name" value="P-loop containing nucleotide triphosphate hydrolases"/>
    <property type="match status" value="1"/>
</dbReference>
<protein>
    <recommendedName>
        <fullName evidence="3">ABC transporter domain-containing protein</fullName>
    </recommendedName>
</protein>
<evidence type="ECO:0008006" key="3">
    <source>
        <dbReference type="Google" id="ProtNLM"/>
    </source>
</evidence>
<feature type="non-terminal residue" evidence="1">
    <location>
        <position position="58"/>
    </location>
</feature>
<feature type="non-terminal residue" evidence="1">
    <location>
        <position position="1"/>
    </location>
</feature>
<dbReference type="InterPro" id="IPR027417">
    <property type="entry name" value="P-loop_NTPase"/>
</dbReference>
<sequence length="58" mass="6139">SLPQSRGELEGDAPGVTLLSVTKEHEGHKVAVQDLTLTFHRGQITALLGTNGARKTTT</sequence>
<dbReference type="AlphaFoldDB" id="A0A5E4D5C6"/>
<organism evidence="1 2">
    <name type="scientific">Marmota monax</name>
    <name type="common">Woodchuck</name>
    <dbReference type="NCBI Taxonomy" id="9995"/>
    <lineage>
        <taxon>Eukaryota</taxon>
        <taxon>Metazoa</taxon>
        <taxon>Chordata</taxon>
        <taxon>Craniata</taxon>
        <taxon>Vertebrata</taxon>
        <taxon>Euteleostomi</taxon>
        <taxon>Mammalia</taxon>
        <taxon>Eutheria</taxon>
        <taxon>Euarchontoglires</taxon>
        <taxon>Glires</taxon>
        <taxon>Rodentia</taxon>
        <taxon>Sciuromorpha</taxon>
        <taxon>Sciuridae</taxon>
        <taxon>Xerinae</taxon>
        <taxon>Marmotini</taxon>
        <taxon>Marmota</taxon>
    </lineage>
</organism>
<gene>
    <name evidence="1" type="ORF">MONAX_5E020751</name>
</gene>
<dbReference type="SUPFAM" id="SSF52540">
    <property type="entry name" value="P-loop containing nucleoside triphosphate hydrolases"/>
    <property type="match status" value="1"/>
</dbReference>
<proteinExistence type="predicted"/>
<comment type="caution">
    <text evidence="1">The sequence shown here is derived from an EMBL/GenBank/DDBJ whole genome shotgun (WGS) entry which is preliminary data.</text>
</comment>
<reference evidence="1" key="1">
    <citation type="submission" date="2019-04" db="EMBL/GenBank/DDBJ databases">
        <authorList>
            <person name="Alioto T."/>
            <person name="Alioto T."/>
        </authorList>
    </citation>
    <scope>NUCLEOTIDE SEQUENCE [LARGE SCALE GENOMIC DNA]</scope>
</reference>
<accession>A0A5E4D5C6</accession>
<name>A0A5E4D5C6_MARMO</name>
<keyword evidence="2" id="KW-1185">Reference proteome</keyword>
<dbReference type="Proteomes" id="UP000335636">
    <property type="component" value="Unassembled WGS sequence"/>
</dbReference>
<evidence type="ECO:0000313" key="2">
    <source>
        <dbReference type="Proteomes" id="UP000335636"/>
    </source>
</evidence>
<evidence type="ECO:0000313" key="1">
    <source>
        <dbReference type="EMBL" id="VTJ89345.1"/>
    </source>
</evidence>
<dbReference type="EMBL" id="CABDUW010003518">
    <property type="protein sequence ID" value="VTJ89345.1"/>
    <property type="molecule type" value="Genomic_DNA"/>
</dbReference>